<reference evidence="2" key="1">
    <citation type="journal article" date="2019" name="Int. J. Syst. Evol. Microbiol.">
        <title>The Global Catalogue of Microorganisms (GCM) 10K type strain sequencing project: providing services to taxonomists for standard genome sequencing and annotation.</title>
        <authorList>
            <consortium name="The Broad Institute Genomics Platform"/>
            <consortium name="The Broad Institute Genome Sequencing Center for Infectious Disease"/>
            <person name="Wu L."/>
            <person name="Ma J."/>
        </authorList>
    </citation>
    <scope>NUCLEOTIDE SEQUENCE [LARGE SCALE GENOMIC DNA]</scope>
    <source>
        <strain evidence="2">CCUG 56698</strain>
    </source>
</reference>
<keyword evidence="2" id="KW-1185">Reference proteome</keyword>
<dbReference type="EMBL" id="JBHTEF010000001">
    <property type="protein sequence ID" value="MFC7580121.1"/>
    <property type="molecule type" value="Genomic_DNA"/>
</dbReference>
<protein>
    <recommendedName>
        <fullName evidence="3">Transcriptional regulator</fullName>
    </recommendedName>
</protein>
<gene>
    <name evidence="1" type="ORF">ACFQWG_02650</name>
</gene>
<proteinExistence type="predicted"/>
<sequence length="126" mass="14107">MSREFLVTAQWRRSGWWVLEAPEVGAVSQVRALSEAPDEMREAIAYLARVPESDIVIRVEPQLPDAYREHRAVSEQESRRAVQARARAAAESRAAARLLRSEGLTLRDIGTVMGVSTQRAHQLVNS</sequence>
<comment type="caution">
    <text evidence="1">The sequence shown here is derived from an EMBL/GenBank/DDBJ whole genome shotgun (WGS) entry which is preliminary data.</text>
</comment>
<evidence type="ECO:0008006" key="3">
    <source>
        <dbReference type="Google" id="ProtNLM"/>
    </source>
</evidence>
<dbReference type="Proteomes" id="UP001596527">
    <property type="component" value="Unassembled WGS sequence"/>
</dbReference>
<evidence type="ECO:0000313" key="1">
    <source>
        <dbReference type="EMBL" id="MFC7580121.1"/>
    </source>
</evidence>
<accession>A0ABW2SKU0</accession>
<name>A0ABW2SKU0_9ACTO</name>
<dbReference type="RefSeq" id="WP_380971844.1">
    <property type="nucleotide sequence ID" value="NZ_JBHTEF010000001.1"/>
</dbReference>
<organism evidence="1 2">
    <name type="scientific">Schaalia naturae</name>
    <dbReference type="NCBI Taxonomy" id="635203"/>
    <lineage>
        <taxon>Bacteria</taxon>
        <taxon>Bacillati</taxon>
        <taxon>Actinomycetota</taxon>
        <taxon>Actinomycetes</taxon>
        <taxon>Actinomycetales</taxon>
        <taxon>Actinomycetaceae</taxon>
        <taxon>Schaalia</taxon>
    </lineage>
</organism>
<evidence type="ECO:0000313" key="2">
    <source>
        <dbReference type="Proteomes" id="UP001596527"/>
    </source>
</evidence>